<sequence>MQLIEIEQQIIKAVFEVFEGIEIKWDKYIHDVFFMYPGIGKRIDSTLLKENNDIPIARYISPIELFKIDDAIDPINDYYLESQGSDSTRFNRITYRIFSDGRIESKYFWDTEFYIEDLLSTARNTAQWLNDRMLMLMFEGQFRKKRWDSAIFEFTVANGQVNFKGTASNKRYKNIPIDLVLPTHVCESIVYHHEVTNEGELKGRWKPWNKLVIRSPHNDIDLDKDVDYLLE</sequence>
<protein>
    <submittedName>
        <fullName evidence="1">Uncharacterized protein</fullName>
    </submittedName>
</protein>
<accession>A0A841ET79</accession>
<comment type="caution">
    <text evidence="1">The sequence shown here is derived from an EMBL/GenBank/DDBJ whole genome shotgun (WGS) entry which is preliminary data.</text>
</comment>
<evidence type="ECO:0000313" key="2">
    <source>
        <dbReference type="Proteomes" id="UP000524404"/>
    </source>
</evidence>
<name>A0A841ET79_9BACT</name>
<dbReference type="EMBL" id="JACHKT010000049">
    <property type="protein sequence ID" value="MBB6005564.1"/>
    <property type="molecule type" value="Genomic_DNA"/>
</dbReference>
<dbReference type="RefSeq" id="WP_184137498.1">
    <property type="nucleotide sequence ID" value="NZ_JACHKT010000049.1"/>
</dbReference>
<dbReference type="Proteomes" id="UP000524404">
    <property type="component" value="Unassembled WGS sequence"/>
</dbReference>
<keyword evidence="2" id="KW-1185">Reference proteome</keyword>
<evidence type="ECO:0000313" key="1">
    <source>
        <dbReference type="EMBL" id="MBB6005564.1"/>
    </source>
</evidence>
<proteinExistence type="predicted"/>
<reference evidence="1 2" key="1">
    <citation type="submission" date="2020-08" db="EMBL/GenBank/DDBJ databases">
        <title>Functional genomics of gut bacteria from endangered species of beetles.</title>
        <authorList>
            <person name="Carlos-Shanley C."/>
        </authorList>
    </citation>
    <scope>NUCLEOTIDE SEQUENCE [LARGE SCALE GENOMIC DNA]</scope>
    <source>
        <strain evidence="1 2">S00070</strain>
    </source>
</reference>
<dbReference type="AlphaFoldDB" id="A0A841ET79"/>
<organism evidence="1 2">
    <name type="scientific">Arcicella rosea</name>
    <dbReference type="NCBI Taxonomy" id="502909"/>
    <lineage>
        <taxon>Bacteria</taxon>
        <taxon>Pseudomonadati</taxon>
        <taxon>Bacteroidota</taxon>
        <taxon>Cytophagia</taxon>
        <taxon>Cytophagales</taxon>
        <taxon>Flectobacillaceae</taxon>
        <taxon>Arcicella</taxon>
    </lineage>
</organism>
<gene>
    <name evidence="1" type="ORF">HNP25_004238</name>
</gene>